<keyword evidence="5 6" id="KW-0472">Membrane</keyword>
<comment type="caution">
    <text evidence="8">The sequence shown here is derived from an EMBL/GenBank/DDBJ whole genome shotgun (WGS) entry which is preliminary data.</text>
</comment>
<feature type="transmembrane region" description="Helical" evidence="6">
    <location>
        <begin position="15"/>
        <end position="37"/>
    </location>
</feature>
<evidence type="ECO:0000256" key="3">
    <source>
        <dbReference type="ARBA" id="ARBA00022692"/>
    </source>
</evidence>
<keyword evidence="2" id="KW-1003">Cell membrane</keyword>
<evidence type="ECO:0000256" key="5">
    <source>
        <dbReference type="ARBA" id="ARBA00023136"/>
    </source>
</evidence>
<dbReference type="STRING" id="1797243.A2943_01735"/>
<evidence type="ECO:0000256" key="1">
    <source>
        <dbReference type="ARBA" id="ARBA00004651"/>
    </source>
</evidence>
<evidence type="ECO:0000256" key="2">
    <source>
        <dbReference type="ARBA" id="ARBA00022475"/>
    </source>
</evidence>
<proteinExistence type="predicted"/>
<feature type="transmembrane region" description="Helical" evidence="6">
    <location>
        <begin position="109"/>
        <end position="131"/>
    </location>
</feature>
<evidence type="ECO:0000256" key="4">
    <source>
        <dbReference type="ARBA" id="ARBA00022989"/>
    </source>
</evidence>
<dbReference type="Proteomes" id="UP000176185">
    <property type="component" value="Unassembled WGS sequence"/>
</dbReference>
<protein>
    <recommendedName>
        <fullName evidence="7">VTT domain-containing protein</fullName>
    </recommendedName>
</protein>
<feature type="transmembrane region" description="Helical" evidence="6">
    <location>
        <begin position="143"/>
        <end position="164"/>
    </location>
</feature>
<reference evidence="8 9" key="1">
    <citation type="journal article" date="2016" name="Nat. Commun.">
        <title>Thousands of microbial genomes shed light on interconnected biogeochemical processes in an aquifer system.</title>
        <authorList>
            <person name="Anantharaman K."/>
            <person name="Brown C.T."/>
            <person name="Hug L.A."/>
            <person name="Sharon I."/>
            <person name="Castelle C.J."/>
            <person name="Probst A.J."/>
            <person name="Thomas B.C."/>
            <person name="Singh A."/>
            <person name="Wilkins M.J."/>
            <person name="Karaoz U."/>
            <person name="Brodie E.L."/>
            <person name="Williams K.H."/>
            <person name="Hubbard S.S."/>
            <person name="Banfield J.F."/>
        </authorList>
    </citation>
    <scope>NUCLEOTIDE SEQUENCE [LARGE SCALE GENOMIC DNA]</scope>
</reference>
<keyword evidence="4 6" id="KW-1133">Transmembrane helix</keyword>
<keyword evidence="3 6" id="KW-0812">Transmembrane</keyword>
<feature type="transmembrane region" description="Helical" evidence="6">
    <location>
        <begin position="170"/>
        <end position="187"/>
    </location>
</feature>
<sequence>MSLDQIVALLTQYQYLLLFPLAIVEGPIVTVIAGFLAKGGIMNPLIAFPVIVIGDMVSDTFWYILGRFGTGWSFTRSLEQKAGATKENLAIAKRGFEEHRYKTTLASKLIWGLGTAGLFAAGMSRVPYLIFMTTCAIISMAQVIFFLGVGFFFGGAYEQIAAYLDTATKVTLIVGVVVAVFGVRYFLRKRRQ</sequence>
<evidence type="ECO:0000259" key="7">
    <source>
        <dbReference type="Pfam" id="PF09335"/>
    </source>
</evidence>
<accession>A0A1F4XIM4</accession>
<dbReference type="InterPro" id="IPR032816">
    <property type="entry name" value="VTT_dom"/>
</dbReference>
<feature type="transmembrane region" description="Helical" evidence="6">
    <location>
        <begin position="44"/>
        <end position="65"/>
    </location>
</feature>
<dbReference type="EMBL" id="MEWX01000010">
    <property type="protein sequence ID" value="OGC80963.1"/>
    <property type="molecule type" value="Genomic_DNA"/>
</dbReference>
<dbReference type="InterPro" id="IPR051311">
    <property type="entry name" value="DedA_domain"/>
</dbReference>
<evidence type="ECO:0000256" key="6">
    <source>
        <dbReference type="SAM" id="Phobius"/>
    </source>
</evidence>
<dbReference type="PANTHER" id="PTHR42709:SF6">
    <property type="entry name" value="UNDECAPRENYL PHOSPHATE TRANSPORTER A"/>
    <property type="match status" value="1"/>
</dbReference>
<feature type="domain" description="VTT" evidence="7">
    <location>
        <begin position="28"/>
        <end position="150"/>
    </location>
</feature>
<comment type="subcellular location">
    <subcellularLocation>
        <location evidence="1">Cell membrane</location>
        <topology evidence="1">Multi-pass membrane protein</topology>
    </subcellularLocation>
</comment>
<dbReference type="GO" id="GO:0005886">
    <property type="term" value="C:plasma membrane"/>
    <property type="evidence" value="ECO:0007669"/>
    <property type="project" value="UniProtKB-SubCell"/>
</dbReference>
<dbReference type="PANTHER" id="PTHR42709">
    <property type="entry name" value="ALKALINE PHOSPHATASE LIKE PROTEIN"/>
    <property type="match status" value="1"/>
</dbReference>
<evidence type="ECO:0000313" key="9">
    <source>
        <dbReference type="Proteomes" id="UP000176185"/>
    </source>
</evidence>
<gene>
    <name evidence="8" type="ORF">A2943_01735</name>
</gene>
<dbReference type="Pfam" id="PF09335">
    <property type="entry name" value="VTT_dom"/>
    <property type="match status" value="1"/>
</dbReference>
<dbReference type="AlphaFoldDB" id="A0A1F4XIM4"/>
<name>A0A1F4XIM4_9BACT</name>
<organism evidence="8 9">
    <name type="scientific">Candidatus Adlerbacteria bacterium RIFCSPLOWO2_01_FULL_51_16</name>
    <dbReference type="NCBI Taxonomy" id="1797243"/>
    <lineage>
        <taxon>Bacteria</taxon>
        <taxon>Candidatus Adleribacteriota</taxon>
    </lineage>
</organism>
<evidence type="ECO:0000313" key="8">
    <source>
        <dbReference type="EMBL" id="OGC80963.1"/>
    </source>
</evidence>